<sequence length="367" mass="36867">MKKNFEIKKFAVYGVIAASTILAACGGGGGGSSGSSSGTTSSGSGSTTAAQSSTSPKTSVATPTYASSSMQASAFSMLNAYRLAMGVGELSQDTILDTSGQAHALYLNTNFANGSITAVTHNEVSTNADYYAATPLSRAQKAGAPATEWISENAAVGLSQASSSAYASDCVGQFLNTVYHLQDATEVQETIGIGFQQNTTQGTYSCVLDFGQTTGVSGTPVANGYLTSAGQQMATTAIAHSPLANETGVARAMTAESPNPAPDLASPGRPIMIRVTAANAGDVLTVTSFTLTSSGGTVVPARIIVPSAALTGSTSSATADVNNAMAVGVAFLLPQAALAANTTYTVAFSGQRDGTPISTTWTFTTGS</sequence>
<evidence type="ECO:0000313" key="4">
    <source>
        <dbReference type="Proteomes" id="UP000032614"/>
    </source>
</evidence>
<keyword evidence="2" id="KW-0732">Signal</keyword>
<keyword evidence="3" id="KW-0614">Plasmid</keyword>
<organism evidence="3 4">
    <name type="scientific">Paraburkholderia fungorum</name>
    <dbReference type="NCBI Taxonomy" id="134537"/>
    <lineage>
        <taxon>Bacteria</taxon>
        <taxon>Pseudomonadati</taxon>
        <taxon>Pseudomonadota</taxon>
        <taxon>Betaproteobacteria</taxon>
        <taxon>Burkholderiales</taxon>
        <taxon>Burkholderiaceae</taxon>
        <taxon>Paraburkholderia</taxon>
    </lineage>
</organism>
<evidence type="ECO:0000256" key="2">
    <source>
        <dbReference type="SAM" id="SignalP"/>
    </source>
</evidence>
<dbReference type="Proteomes" id="UP000032614">
    <property type="component" value="Plasmid pBIL"/>
</dbReference>
<dbReference type="EMBL" id="CP010024">
    <property type="protein sequence ID" value="AJZ56380.1"/>
    <property type="molecule type" value="Genomic_DNA"/>
</dbReference>
<dbReference type="AlphaFoldDB" id="A0AAU8T828"/>
<dbReference type="KEGG" id="bfn:OI25_8159"/>
<evidence type="ECO:0000313" key="3">
    <source>
        <dbReference type="EMBL" id="AJZ56380.1"/>
    </source>
</evidence>
<accession>A0AAU8T828</accession>
<dbReference type="Gene3D" id="3.40.33.10">
    <property type="entry name" value="CAP"/>
    <property type="match status" value="1"/>
</dbReference>
<reference evidence="3 4" key="1">
    <citation type="journal article" date="2015" name="Genome Announc.">
        <title>Complete genome sequences for 59 burkholderia isolates, both pathogenic and near neighbor.</title>
        <authorList>
            <person name="Johnson S.L."/>
            <person name="Bishop-Lilly K.A."/>
            <person name="Ladner J.T."/>
            <person name="Daligault H.E."/>
            <person name="Davenport K.W."/>
            <person name="Jaissle J."/>
            <person name="Frey K.G."/>
            <person name="Koroleva G.I."/>
            <person name="Bruce D.C."/>
            <person name="Coyne S.R."/>
            <person name="Broomall S.M."/>
            <person name="Li P.E."/>
            <person name="Teshima H."/>
            <person name="Gibbons H.S."/>
            <person name="Palacios G.F."/>
            <person name="Rosenzweig C.N."/>
            <person name="Redden C.L."/>
            <person name="Xu Y."/>
            <person name="Minogue T.D."/>
            <person name="Chain P.S."/>
        </authorList>
    </citation>
    <scope>NUCLEOTIDE SEQUENCE [LARGE SCALE GENOMIC DNA]</scope>
    <source>
        <strain evidence="3 4">ATCC BAA-463</strain>
    </source>
</reference>
<evidence type="ECO:0000256" key="1">
    <source>
        <dbReference type="SAM" id="MobiDB-lite"/>
    </source>
</evidence>
<name>A0AAU8T828_9BURK</name>
<dbReference type="PROSITE" id="PS51257">
    <property type="entry name" value="PROKAR_LIPOPROTEIN"/>
    <property type="match status" value="1"/>
</dbReference>
<feature type="region of interest" description="Disordered" evidence="1">
    <location>
        <begin position="33"/>
        <end position="62"/>
    </location>
</feature>
<dbReference type="InterPro" id="IPR035940">
    <property type="entry name" value="CAP_sf"/>
</dbReference>
<proteinExistence type="predicted"/>
<geneLocation type="plasmid" evidence="3 4">
    <name>pBIL</name>
</geneLocation>
<feature type="signal peptide" evidence="2">
    <location>
        <begin position="1"/>
        <end position="24"/>
    </location>
</feature>
<protein>
    <submittedName>
        <fullName evidence="3">Allergen V5/Tpx-1 family protein</fullName>
    </submittedName>
</protein>
<feature type="compositionally biased region" description="Low complexity" evidence="1">
    <location>
        <begin position="34"/>
        <end position="55"/>
    </location>
</feature>
<gene>
    <name evidence="3" type="ORF">OI25_8159</name>
</gene>
<feature type="chain" id="PRO_5043369818" evidence="2">
    <location>
        <begin position="25"/>
        <end position="367"/>
    </location>
</feature>